<dbReference type="WBParaSite" id="PSAMB.scaffold1957size26423.g15762.t1">
    <property type="protein sequence ID" value="PSAMB.scaffold1957size26423.g15762.t1"/>
    <property type="gene ID" value="PSAMB.scaffold1957size26423.g15762"/>
</dbReference>
<evidence type="ECO:0000256" key="2">
    <source>
        <dbReference type="SAM" id="Phobius"/>
    </source>
</evidence>
<keyword evidence="2" id="KW-0472">Membrane</keyword>
<dbReference type="Proteomes" id="UP000887566">
    <property type="component" value="Unplaced"/>
</dbReference>
<feature type="compositionally biased region" description="Low complexity" evidence="1">
    <location>
        <begin position="134"/>
        <end position="146"/>
    </location>
</feature>
<sequence>MPNVKAPTPNVYLIVFVLVCNFLIFAVLRYLLDQEDSNGQPLLMGRVRDLVSGFLGIFIMTFFFCCCCCFCCGKQIICINRLTQQQLEAVKAECDKKNSESVALKTPNRLDVIAAPKASTSSLNFLKPAAKHTLSSSSPNLRSVSPATSPTSHSSKESLIAKLHQRLVVPGV</sequence>
<name>A0A914VGG6_9BILA</name>
<evidence type="ECO:0000313" key="3">
    <source>
        <dbReference type="Proteomes" id="UP000887566"/>
    </source>
</evidence>
<keyword evidence="3" id="KW-1185">Reference proteome</keyword>
<feature type="transmembrane region" description="Helical" evidence="2">
    <location>
        <begin position="12"/>
        <end position="32"/>
    </location>
</feature>
<accession>A0A914VGG6</accession>
<evidence type="ECO:0000313" key="4">
    <source>
        <dbReference type="WBParaSite" id="PSAMB.scaffold1957size26423.g15762.t1"/>
    </source>
</evidence>
<feature type="region of interest" description="Disordered" evidence="1">
    <location>
        <begin position="133"/>
        <end position="158"/>
    </location>
</feature>
<keyword evidence="2" id="KW-0812">Transmembrane</keyword>
<feature type="transmembrane region" description="Helical" evidence="2">
    <location>
        <begin position="52"/>
        <end position="73"/>
    </location>
</feature>
<evidence type="ECO:0000256" key="1">
    <source>
        <dbReference type="SAM" id="MobiDB-lite"/>
    </source>
</evidence>
<protein>
    <submittedName>
        <fullName evidence="4">Uncharacterized protein</fullName>
    </submittedName>
</protein>
<organism evidence="3 4">
    <name type="scientific">Plectus sambesii</name>
    <dbReference type="NCBI Taxonomy" id="2011161"/>
    <lineage>
        <taxon>Eukaryota</taxon>
        <taxon>Metazoa</taxon>
        <taxon>Ecdysozoa</taxon>
        <taxon>Nematoda</taxon>
        <taxon>Chromadorea</taxon>
        <taxon>Plectida</taxon>
        <taxon>Plectina</taxon>
        <taxon>Plectoidea</taxon>
        <taxon>Plectidae</taxon>
        <taxon>Plectus</taxon>
    </lineage>
</organism>
<keyword evidence="2" id="KW-1133">Transmembrane helix</keyword>
<proteinExistence type="predicted"/>
<reference evidence="4" key="1">
    <citation type="submission" date="2022-11" db="UniProtKB">
        <authorList>
            <consortium name="WormBaseParasite"/>
        </authorList>
    </citation>
    <scope>IDENTIFICATION</scope>
</reference>
<dbReference type="AlphaFoldDB" id="A0A914VGG6"/>